<dbReference type="EMBL" id="QFYR01000001">
    <property type="protein sequence ID" value="RAK57471.1"/>
    <property type="molecule type" value="Genomic_DNA"/>
</dbReference>
<proteinExistence type="predicted"/>
<evidence type="ECO:0000313" key="3">
    <source>
        <dbReference type="Proteomes" id="UP000249725"/>
    </source>
</evidence>
<gene>
    <name evidence="2" type="ORF">DJ018_05895</name>
</gene>
<dbReference type="AlphaFoldDB" id="A0A328AT83"/>
<organism evidence="2 3">
    <name type="scientific">Phenylobacterium deserti</name>
    <dbReference type="NCBI Taxonomy" id="1914756"/>
    <lineage>
        <taxon>Bacteria</taxon>
        <taxon>Pseudomonadati</taxon>
        <taxon>Pseudomonadota</taxon>
        <taxon>Alphaproteobacteria</taxon>
        <taxon>Caulobacterales</taxon>
        <taxon>Caulobacteraceae</taxon>
        <taxon>Phenylobacterium</taxon>
    </lineage>
</organism>
<reference evidence="3" key="1">
    <citation type="submission" date="2018-05" db="EMBL/GenBank/DDBJ databases">
        <authorList>
            <person name="Li X."/>
        </authorList>
    </citation>
    <scope>NUCLEOTIDE SEQUENCE [LARGE SCALE GENOMIC DNA]</scope>
    <source>
        <strain evidence="3">YIM 73061</strain>
    </source>
</reference>
<feature type="region of interest" description="Disordered" evidence="1">
    <location>
        <begin position="1"/>
        <end position="109"/>
    </location>
</feature>
<sequence length="109" mass="11117">MADEREEGTTGQTADTDKVQTDGRQANGAQALNAGSDNGGVERYPSVRQDDAVEATGRTEQVTGESRSFDASADASTPEGEQAPPDASVPPSANEGRLGPGADPVEGAR</sequence>
<comment type="caution">
    <text evidence="2">The sequence shown here is derived from an EMBL/GenBank/DDBJ whole genome shotgun (WGS) entry which is preliminary data.</text>
</comment>
<name>A0A328AT83_9CAUL</name>
<evidence type="ECO:0000313" key="2">
    <source>
        <dbReference type="EMBL" id="RAK57471.1"/>
    </source>
</evidence>
<dbReference type="Proteomes" id="UP000249725">
    <property type="component" value="Unassembled WGS sequence"/>
</dbReference>
<accession>A0A328AT83</accession>
<evidence type="ECO:0000256" key="1">
    <source>
        <dbReference type="SAM" id="MobiDB-lite"/>
    </source>
</evidence>
<keyword evidence="3" id="KW-1185">Reference proteome</keyword>
<dbReference type="OrthoDB" id="7210873at2"/>
<dbReference type="RefSeq" id="WP_111513923.1">
    <property type="nucleotide sequence ID" value="NZ_QFYR01000001.1"/>
</dbReference>
<feature type="compositionally biased region" description="Polar residues" evidence="1">
    <location>
        <begin position="22"/>
        <end position="36"/>
    </location>
</feature>
<protein>
    <submittedName>
        <fullName evidence="2">Uncharacterized protein</fullName>
    </submittedName>
</protein>